<feature type="chain" id="PRO_5025379787" evidence="2">
    <location>
        <begin position="18"/>
        <end position="180"/>
    </location>
</feature>
<evidence type="ECO:0000313" key="3">
    <source>
        <dbReference type="EMBL" id="KAF1924016.1"/>
    </source>
</evidence>
<dbReference type="RefSeq" id="XP_033444269.1">
    <property type="nucleotide sequence ID" value="XM_033594002.1"/>
</dbReference>
<feature type="compositionally biased region" description="Basic and acidic residues" evidence="1">
    <location>
        <begin position="71"/>
        <end position="167"/>
    </location>
</feature>
<sequence length="180" mass="22103">MKLSLIVLPALSAVAFAAPAPTKVDKSCAHQKPYKHYPDNYYGCQEYNKDEWAYKAKCIWYKPDLKHCKPDKVDKYEKANKDRKEKEDKDRKEKEDKDRKEKEDKDRKEKDRKEKKDKDRKEKEDKDRKEKEEKDRKEKEDKDRKEKEDKDRKEKEDKDKWEKEQKKNSWLCKTMKKNCH</sequence>
<gene>
    <name evidence="3" type="ORF">M421DRAFT_425189</name>
</gene>
<name>A0A6A5RBH7_9PLEO</name>
<dbReference type="AlphaFoldDB" id="A0A6A5RBH7"/>
<organism evidence="3 4">
    <name type="scientific">Didymella exigua CBS 183.55</name>
    <dbReference type="NCBI Taxonomy" id="1150837"/>
    <lineage>
        <taxon>Eukaryota</taxon>
        <taxon>Fungi</taxon>
        <taxon>Dikarya</taxon>
        <taxon>Ascomycota</taxon>
        <taxon>Pezizomycotina</taxon>
        <taxon>Dothideomycetes</taxon>
        <taxon>Pleosporomycetidae</taxon>
        <taxon>Pleosporales</taxon>
        <taxon>Pleosporineae</taxon>
        <taxon>Didymellaceae</taxon>
        <taxon>Didymella</taxon>
    </lineage>
</organism>
<dbReference type="Proteomes" id="UP000800082">
    <property type="component" value="Unassembled WGS sequence"/>
</dbReference>
<proteinExistence type="predicted"/>
<dbReference type="EMBL" id="ML978998">
    <property type="protein sequence ID" value="KAF1924016.1"/>
    <property type="molecule type" value="Genomic_DNA"/>
</dbReference>
<evidence type="ECO:0000256" key="2">
    <source>
        <dbReference type="SAM" id="SignalP"/>
    </source>
</evidence>
<evidence type="ECO:0000256" key="1">
    <source>
        <dbReference type="SAM" id="MobiDB-lite"/>
    </source>
</evidence>
<evidence type="ECO:0000313" key="4">
    <source>
        <dbReference type="Proteomes" id="UP000800082"/>
    </source>
</evidence>
<protein>
    <submittedName>
        <fullName evidence="3">Uncharacterized protein</fullName>
    </submittedName>
</protein>
<accession>A0A6A5RBH7</accession>
<dbReference type="OrthoDB" id="10586604at2759"/>
<keyword evidence="2" id="KW-0732">Signal</keyword>
<reference evidence="3" key="1">
    <citation type="journal article" date="2020" name="Stud. Mycol.">
        <title>101 Dothideomycetes genomes: a test case for predicting lifestyles and emergence of pathogens.</title>
        <authorList>
            <person name="Haridas S."/>
            <person name="Albert R."/>
            <person name="Binder M."/>
            <person name="Bloem J."/>
            <person name="Labutti K."/>
            <person name="Salamov A."/>
            <person name="Andreopoulos B."/>
            <person name="Baker S."/>
            <person name="Barry K."/>
            <person name="Bills G."/>
            <person name="Bluhm B."/>
            <person name="Cannon C."/>
            <person name="Castanera R."/>
            <person name="Culley D."/>
            <person name="Daum C."/>
            <person name="Ezra D."/>
            <person name="Gonzalez J."/>
            <person name="Henrissat B."/>
            <person name="Kuo A."/>
            <person name="Liang C."/>
            <person name="Lipzen A."/>
            <person name="Lutzoni F."/>
            <person name="Magnuson J."/>
            <person name="Mondo S."/>
            <person name="Nolan M."/>
            <person name="Ohm R."/>
            <person name="Pangilinan J."/>
            <person name="Park H.-J."/>
            <person name="Ramirez L."/>
            <person name="Alfaro M."/>
            <person name="Sun H."/>
            <person name="Tritt A."/>
            <person name="Yoshinaga Y."/>
            <person name="Zwiers L.-H."/>
            <person name="Turgeon B."/>
            <person name="Goodwin S."/>
            <person name="Spatafora J."/>
            <person name="Crous P."/>
            <person name="Grigoriev I."/>
        </authorList>
    </citation>
    <scope>NUCLEOTIDE SEQUENCE</scope>
    <source>
        <strain evidence="3">CBS 183.55</strain>
    </source>
</reference>
<keyword evidence="4" id="KW-1185">Reference proteome</keyword>
<dbReference type="GeneID" id="54351670"/>
<feature type="region of interest" description="Disordered" evidence="1">
    <location>
        <begin position="71"/>
        <end position="180"/>
    </location>
</feature>
<feature type="signal peptide" evidence="2">
    <location>
        <begin position="1"/>
        <end position="17"/>
    </location>
</feature>